<dbReference type="EMBL" id="QGGB01000006">
    <property type="protein sequence ID" value="PWN06597.1"/>
    <property type="molecule type" value="Genomic_DNA"/>
</dbReference>
<evidence type="ECO:0000313" key="2">
    <source>
        <dbReference type="EMBL" id="PWN06597.1"/>
    </source>
</evidence>
<dbReference type="GO" id="GO:0004622">
    <property type="term" value="F:phosphatidylcholine lysophospholipase activity"/>
    <property type="evidence" value="ECO:0007669"/>
    <property type="project" value="TreeGrafter"/>
</dbReference>
<dbReference type="Pfam" id="PF13472">
    <property type="entry name" value="Lipase_GDSL_2"/>
    <property type="match status" value="1"/>
</dbReference>
<dbReference type="RefSeq" id="WP_109646712.1">
    <property type="nucleotide sequence ID" value="NZ_QGGB01000006.1"/>
</dbReference>
<gene>
    <name evidence="2" type="ORF">DDZ15_08755</name>
</gene>
<keyword evidence="3" id="KW-1185">Reference proteome</keyword>
<dbReference type="PANTHER" id="PTHR30383">
    <property type="entry name" value="THIOESTERASE 1/PROTEASE 1/LYSOPHOSPHOLIPASE L1"/>
    <property type="match status" value="1"/>
</dbReference>
<dbReference type="PANTHER" id="PTHR30383:SF5">
    <property type="entry name" value="SGNH HYDROLASE-TYPE ESTERASE DOMAIN-CONTAINING PROTEIN"/>
    <property type="match status" value="1"/>
</dbReference>
<proteinExistence type="predicted"/>
<dbReference type="OrthoDB" id="9790057at2"/>
<protein>
    <recommendedName>
        <fullName evidence="1">SGNH hydrolase-type esterase domain-containing protein</fullName>
    </recommendedName>
</protein>
<dbReference type="Proteomes" id="UP000245533">
    <property type="component" value="Unassembled WGS sequence"/>
</dbReference>
<comment type="caution">
    <text evidence="2">The sequence shown here is derived from an EMBL/GenBank/DDBJ whole genome shotgun (WGS) entry which is preliminary data.</text>
</comment>
<dbReference type="Gene3D" id="3.40.50.1110">
    <property type="entry name" value="SGNH hydrolase"/>
    <property type="match status" value="1"/>
</dbReference>
<sequence>MSTYSIFALRVFSIALFLIFAGQDQLFGQQTRPGPPDPLRFEEEIAEFEAWDAKNTSPENALLFTGSSSIRFWNTADSFPGYSVINRGFGGSQISDMLHYYDQIIGRYSPSLIILYCGENDIASGKAIYHVFEDYLGLLEQINRDYPQTPVLFISIKASSSRLDQTERFAAFNRMVQAHSRTSRLLFYADLASPLSKNGRPDDSYYREDLLHLNDRGYELWNERFGAFLAQLEENGVFTLRRDE</sequence>
<organism evidence="2 3">
    <name type="scientific">Rhodohalobacter mucosus</name>
    <dbReference type="NCBI Taxonomy" id="2079485"/>
    <lineage>
        <taxon>Bacteria</taxon>
        <taxon>Pseudomonadati</taxon>
        <taxon>Balneolota</taxon>
        <taxon>Balneolia</taxon>
        <taxon>Balneolales</taxon>
        <taxon>Balneolaceae</taxon>
        <taxon>Rhodohalobacter</taxon>
    </lineage>
</organism>
<dbReference type="InterPro" id="IPR036514">
    <property type="entry name" value="SGNH_hydro_sf"/>
</dbReference>
<dbReference type="InterPro" id="IPR013830">
    <property type="entry name" value="SGNH_hydro"/>
</dbReference>
<evidence type="ECO:0000313" key="3">
    <source>
        <dbReference type="Proteomes" id="UP000245533"/>
    </source>
</evidence>
<dbReference type="SUPFAM" id="SSF52266">
    <property type="entry name" value="SGNH hydrolase"/>
    <property type="match status" value="1"/>
</dbReference>
<dbReference type="AlphaFoldDB" id="A0A316TPR3"/>
<feature type="domain" description="SGNH hydrolase-type esterase" evidence="1">
    <location>
        <begin position="78"/>
        <end position="220"/>
    </location>
</feature>
<evidence type="ECO:0000259" key="1">
    <source>
        <dbReference type="Pfam" id="PF13472"/>
    </source>
</evidence>
<dbReference type="InterPro" id="IPR051532">
    <property type="entry name" value="Ester_Hydrolysis_Enzymes"/>
</dbReference>
<accession>A0A316TPR3</accession>
<name>A0A316TPR3_9BACT</name>
<reference evidence="2 3" key="1">
    <citation type="submission" date="2018-05" db="EMBL/GenBank/DDBJ databases">
        <title>Rhodohalobacter halophilus gen. nov., sp. nov., a moderately halophilic member of the family Balneolaceae.</title>
        <authorList>
            <person name="Liu Z.-W."/>
        </authorList>
    </citation>
    <scope>NUCLEOTIDE SEQUENCE [LARGE SCALE GENOMIC DNA]</scope>
    <source>
        <strain evidence="2 3">8A47</strain>
    </source>
</reference>